<dbReference type="PANTHER" id="PTHR43394">
    <property type="entry name" value="ATP-DEPENDENT PERMEASE MDL1, MITOCHONDRIAL"/>
    <property type="match status" value="1"/>
</dbReference>
<dbReference type="InterPro" id="IPR011917">
    <property type="entry name" value="ABC_transpr_lipidA"/>
</dbReference>
<dbReference type="InterPro" id="IPR017871">
    <property type="entry name" value="ABC_transporter-like_CS"/>
</dbReference>
<comment type="caution">
    <text evidence="14">The sequence shown here is derived from an EMBL/GenBank/DDBJ whole genome shotgun (WGS) entry which is preliminary data.</text>
</comment>
<dbReference type="InterPro" id="IPR003593">
    <property type="entry name" value="AAA+_ATPase"/>
</dbReference>
<dbReference type="InterPro" id="IPR027417">
    <property type="entry name" value="P-loop_NTPase"/>
</dbReference>
<name>A0A923KZU3_9BURK</name>
<dbReference type="FunFam" id="3.40.50.300:FF:000221">
    <property type="entry name" value="Multidrug ABC transporter ATP-binding protein"/>
    <property type="match status" value="1"/>
</dbReference>
<evidence type="ECO:0000313" key="15">
    <source>
        <dbReference type="Proteomes" id="UP000612361"/>
    </source>
</evidence>
<proteinExistence type="predicted"/>
<dbReference type="SUPFAM" id="SSF52540">
    <property type="entry name" value="P-loop containing nucleoside triphosphate hydrolases"/>
    <property type="match status" value="1"/>
</dbReference>
<reference evidence="14" key="1">
    <citation type="submission" date="2020-08" db="EMBL/GenBank/DDBJ databases">
        <title>Novel species isolated from subtropical streams in China.</title>
        <authorList>
            <person name="Lu H."/>
        </authorList>
    </citation>
    <scope>NUCLEOTIDE SEQUENCE</scope>
    <source>
        <strain evidence="14">CY7W</strain>
    </source>
</reference>
<feature type="transmembrane region" description="Helical" evidence="11">
    <location>
        <begin position="170"/>
        <end position="187"/>
    </location>
</feature>
<dbReference type="SUPFAM" id="SSF90123">
    <property type="entry name" value="ABC transporter transmembrane region"/>
    <property type="match status" value="1"/>
</dbReference>
<evidence type="ECO:0000256" key="11">
    <source>
        <dbReference type="SAM" id="Phobius"/>
    </source>
</evidence>
<accession>A0A923KZU3</accession>
<gene>
    <name evidence="14" type="primary">msbA</name>
    <name evidence="14" type="ORF">H8K47_14805</name>
</gene>
<evidence type="ECO:0000256" key="6">
    <source>
        <dbReference type="ARBA" id="ARBA00022840"/>
    </source>
</evidence>
<evidence type="ECO:0000313" key="14">
    <source>
        <dbReference type="EMBL" id="MBC3936635.1"/>
    </source>
</evidence>
<feature type="domain" description="ABC transporter" evidence="12">
    <location>
        <begin position="343"/>
        <end position="578"/>
    </location>
</feature>
<comment type="subcellular location">
    <subcellularLocation>
        <location evidence="1">Cell membrane</location>
        <topology evidence="1">Multi-pass membrane protein</topology>
    </subcellularLocation>
</comment>
<dbReference type="InterPro" id="IPR036640">
    <property type="entry name" value="ABC1_TM_sf"/>
</dbReference>
<keyword evidence="3" id="KW-1003">Cell membrane</keyword>
<dbReference type="Pfam" id="PF00005">
    <property type="entry name" value="ABC_tran"/>
    <property type="match status" value="1"/>
</dbReference>
<dbReference type="PROSITE" id="PS00211">
    <property type="entry name" value="ABC_TRANSPORTER_1"/>
    <property type="match status" value="1"/>
</dbReference>
<dbReference type="Proteomes" id="UP000612361">
    <property type="component" value="Unassembled WGS sequence"/>
</dbReference>
<dbReference type="GO" id="GO:0005524">
    <property type="term" value="F:ATP binding"/>
    <property type="evidence" value="ECO:0007669"/>
    <property type="project" value="UniProtKB-KW"/>
</dbReference>
<sequence length="582" mass="64168">MATLNQSITNRLWQALWQYKAYLFLTVLTMIGTALTEVALPRGLGYLLDNGFHTRADVPAKEFQIWYVPVGLIGIFLFRGICTFITSYLMSRIAINLLNDLRAQVFRKLMLVPVGFYHKESSGRIINTIMFEAQQIVEMIKVSITTLFRDSLTVLALMSYLIWLNWKLTLVTLILIPGISVLVRSVSKRLRRLNQQQLDLNGELTQVIEESTRAHQVIRIFGGQAYEQQRFEEKNNKLGNYALKTTVAVAFTTPLTQLLASVAISIVIVLALIQSRADVTTVGDFVEFITAMLMLLTPLKKLADLNGPMQRGMAAAESVFGMVDTAGEDLAGQRLPQRAQGALRFEQVGFSYAGQEQEALKHIDLEVQAGETIALVGMSGGGKTSLVNLVPRFYAPTQGRILLDGVALSDIALDSLRSQIAMVSQNVVLFDDSIAANIAYGDTAPDQARIDNAVRAAHLTEVVAELPEGLQTRIGDNGMRLSGGQRQRLAIARAIYKDAPILILDEATSALDNESERAVQAALDELMQGRTTLVIAHRLSTIERASRIAVMVEGQIVEVGTHAELLKKEAVYANLHRLQFAA</sequence>
<dbReference type="Gene3D" id="3.40.50.300">
    <property type="entry name" value="P-loop containing nucleotide triphosphate hydrolases"/>
    <property type="match status" value="1"/>
</dbReference>
<protein>
    <submittedName>
        <fullName evidence="14">Lipid A export permease/ATP-binding protein MsbA</fullName>
    </submittedName>
</protein>
<dbReference type="GO" id="GO:0016887">
    <property type="term" value="F:ATP hydrolysis activity"/>
    <property type="evidence" value="ECO:0007669"/>
    <property type="project" value="InterPro"/>
</dbReference>
<keyword evidence="7" id="KW-1278">Translocase</keyword>
<evidence type="ECO:0000256" key="9">
    <source>
        <dbReference type="ARBA" id="ARBA00023055"/>
    </source>
</evidence>
<evidence type="ECO:0000256" key="7">
    <source>
        <dbReference type="ARBA" id="ARBA00022967"/>
    </source>
</evidence>
<feature type="transmembrane region" description="Helical" evidence="11">
    <location>
        <begin position="64"/>
        <end position="89"/>
    </location>
</feature>
<dbReference type="InterPro" id="IPR039421">
    <property type="entry name" value="Type_1_exporter"/>
</dbReference>
<evidence type="ECO:0000259" key="13">
    <source>
        <dbReference type="PROSITE" id="PS50929"/>
    </source>
</evidence>
<evidence type="ECO:0000259" key="12">
    <source>
        <dbReference type="PROSITE" id="PS50893"/>
    </source>
</evidence>
<feature type="transmembrane region" description="Helical" evidence="11">
    <location>
        <begin position="247"/>
        <end position="273"/>
    </location>
</feature>
<dbReference type="AlphaFoldDB" id="A0A923KZU3"/>
<dbReference type="PROSITE" id="PS50929">
    <property type="entry name" value="ABC_TM1F"/>
    <property type="match status" value="1"/>
</dbReference>
<dbReference type="SMART" id="SM00382">
    <property type="entry name" value="AAA"/>
    <property type="match status" value="1"/>
</dbReference>
<dbReference type="GO" id="GO:0034040">
    <property type="term" value="F:ATPase-coupled lipid transmembrane transporter activity"/>
    <property type="evidence" value="ECO:0007669"/>
    <property type="project" value="InterPro"/>
</dbReference>
<keyword evidence="4 11" id="KW-0812">Transmembrane</keyword>
<feature type="transmembrane region" description="Helical" evidence="11">
    <location>
        <begin position="147"/>
        <end position="164"/>
    </location>
</feature>
<dbReference type="GO" id="GO:0015421">
    <property type="term" value="F:ABC-type oligopeptide transporter activity"/>
    <property type="evidence" value="ECO:0007669"/>
    <property type="project" value="TreeGrafter"/>
</dbReference>
<keyword evidence="6" id="KW-0067">ATP-binding</keyword>
<evidence type="ECO:0000256" key="5">
    <source>
        <dbReference type="ARBA" id="ARBA00022741"/>
    </source>
</evidence>
<keyword evidence="10 11" id="KW-0472">Membrane</keyword>
<dbReference type="Gene3D" id="1.20.1560.10">
    <property type="entry name" value="ABC transporter type 1, transmembrane domain"/>
    <property type="match status" value="1"/>
</dbReference>
<dbReference type="CDD" id="cd18552">
    <property type="entry name" value="ABC_6TM_MsbA_like"/>
    <property type="match status" value="1"/>
</dbReference>
<dbReference type="PROSITE" id="PS50893">
    <property type="entry name" value="ABC_TRANSPORTER_2"/>
    <property type="match status" value="1"/>
</dbReference>
<keyword evidence="8 11" id="KW-1133">Transmembrane helix</keyword>
<dbReference type="PANTHER" id="PTHR43394:SF1">
    <property type="entry name" value="ATP-BINDING CASSETTE SUB-FAMILY B MEMBER 10, MITOCHONDRIAL"/>
    <property type="match status" value="1"/>
</dbReference>
<dbReference type="InterPro" id="IPR011527">
    <property type="entry name" value="ABC1_TM_dom"/>
</dbReference>
<dbReference type="GO" id="GO:0005886">
    <property type="term" value="C:plasma membrane"/>
    <property type="evidence" value="ECO:0007669"/>
    <property type="project" value="UniProtKB-SubCell"/>
</dbReference>
<evidence type="ECO:0000256" key="10">
    <source>
        <dbReference type="ARBA" id="ARBA00023136"/>
    </source>
</evidence>
<dbReference type="Pfam" id="PF00664">
    <property type="entry name" value="ABC_membrane"/>
    <property type="match status" value="1"/>
</dbReference>
<evidence type="ECO:0000256" key="2">
    <source>
        <dbReference type="ARBA" id="ARBA00022448"/>
    </source>
</evidence>
<feature type="domain" description="ABC transmembrane type-1" evidence="13">
    <location>
        <begin position="24"/>
        <end position="311"/>
    </location>
</feature>
<dbReference type="InterPro" id="IPR003439">
    <property type="entry name" value="ABC_transporter-like_ATP-bd"/>
</dbReference>
<keyword evidence="15" id="KW-1185">Reference proteome</keyword>
<keyword evidence="9" id="KW-0445">Lipid transport</keyword>
<dbReference type="RefSeq" id="WP_186882177.1">
    <property type="nucleotide sequence ID" value="NZ_JACOGG010000017.1"/>
</dbReference>
<keyword evidence="5" id="KW-0547">Nucleotide-binding</keyword>
<evidence type="ECO:0000256" key="1">
    <source>
        <dbReference type="ARBA" id="ARBA00004651"/>
    </source>
</evidence>
<keyword evidence="2" id="KW-0813">Transport</keyword>
<evidence type="ECO:0000256" key="8">
    <source>
        <dbReference type="ARBA" id="ARBA00022989"/>
    </source>
</evidence>
<evidence type="ECO:0000256" key="3">
    <source>
        <dbReference type="ARBA" id="ARBA00022475"/>
    </source>
</evidence>
<feature type="transmembrane region" description="Helical" evidence="11">
    <location>
        <begin position="21"/>
        <end position="44"/>
    </location>
</feature>
<evidence type="ECO:0000256" key="4">
    <source>
        <dbReference type="ARBA" id="ARBA00022692"/>
    </source>
</evidence>
<dbReference type="EMBL" id="JACOGG010000017">
    <property type="protein sequence ID" value="MBC3936635.1"/>
    <property type="molecule type" value="Genomic_DNA"/>
</dbReference>
<organism evidence="14 15">
    <name type="scientific">Undibacterium rugosum</name>
    <dbReference type="NCBI Taxonomy" id="2762291"/>
    <lineage>
        <taxon>Bacteria</taxon>
        <taxon>Pseudomonadati</taxon>
        <taxon>Pseudomonadota</taxon>
        <taxon>Betaproteobacteria</taxon>
        <taxon>Burkholderiales</taxon>
        <taxon>Oxalobacteraceae</taxon>
        <taxon>Undibacterium</taxon>
    </lineage>
</organism>
<dbReference type="NCBIfam" id="TIGR02203">
    <property type="entry name" value="MsbA_lipidA"/>
    <property type="match status" value="1"/>
</dbReference>